<reference evidence="1 2" key="1">
    <citation type="submission" date="2018-03" db="EMBL/GenBank/DDBJ databases">
        <title>Genomic Encyclopedia of Type Strains, Phase III (KMG-III): the genomes of soil and plant-associated and newly described type strains.</title>
        <authorList>
            <person name="Whitman W."/>
        </authorList>
    </citation>
    <scope>NUCLEOTIDE SEQUENCE [LARGE SCALE GENOMIC DNA]</scope>
    <source>
        <strain evidence="1 2">CGMCC 1.9313</strain>
    </source>
</reference>
<sequence length="62" mass="7219">MNFPTELRYTADHERVQLKDGLARIAVTEITQQFEKLLTLSKSSSYWPISPVSRHKSYSHIL</sequence>
<name>A0A2T0U122_9SPHI</name>
<dbReference type="EMBL" id="PVTH01000007">
    <property type="protein sequence ID" value="PRY51604.1"/>
    <property type="molecule type" value="Genomic_DNA"/>
</dbReference>
<evidence type="ECO:0000313" key="2">
    <source>
        <dbReference type="Proteomes" id="UP000238034"/>
    </source>
</evidence>
<comment type="caution">
    <text evidence="1">The sequence shown here is derived from an EMBL/GenBank/DDBJ whole genome shotgun (WGS) entry which is preliminary data.</text>
</comment>
<dbReference type="AlphaFoldDB" id="A0A2T0U122"/>
<keyword evidence="2" id="KW-1185">Reference proteome</keyword>
<organism evidence="1 2">
    <name type="scientific">Arcticibacter pallidicorallinus</name>
    <dbReference type="NCBI Taxonomy" id="1259464"/>
    <lineage>
        <taxon>Bacteria</taxon>
        <taxon>Pseudomonadati</taxon>
        <taxon>Bacteroidota</taxon>
        <taxon>Sphingobacteriia</taxon>
        <taxon>Sphingobacteriales</taxon>
        <taxon>Sphingobacteriaceae</taxon>
        <taxon>Arcticibacter</taxon>
    </lineage>
</organism>
<protein>
    <submittedName>
        <fullName evidence="1">Uncharacterized protein</fullName>
    </submittedName>
</protein>
<gene>
    <name evidence="1" type="ORF">B0I27_107192</name>
</gene>
<accession>A0A2T0U122</accession>
<proteinExistence type="predicted"/>
<evidence type="ECO:0000313" key="1">
    <source>
        <dbReference type="EMBL" id="PRY51604.1"/>
    </source>
</evidence>
<dbReference type="Proteomes" id="UP000238034">
    <property type="component" value="Unassembled WGS sequence"/>
</dbReference>